<feature type="region of interest" description="Disordered" evidence="1">
    <location>
        <begin position="1"/>
        <end position="34"/>
    </location>
</feature>
<protein>
    <submittedName>
        <fullName evidence="2">Uncharacterized protein</fullName>
    </submittedName>
</protein>
<feature type="compositionally biased region" description="Acidic residues" evidence="1">
    <location>
        <begin position="196"/>
        <end position="215"/>
    </location>
</feature>
<reference evidence="2" key="1">
    <citation type="journal article" date="2020" name="Nature">
        <title>Giant virus diversity and host interactions through global metagenomics.</title>
        <authorList>
            <person name="Schulz F."/>
            <person name="Roux S."/>
            <person name="Paez-Espino D."/>
            <person name="Jungbluth S."/>
            <person name="Walsh D.A."/>
            <person name="Denef V.J."/>
            <person name="McMahon K.D."/>
            <person name="Konstantinidis K.T."/>
            <person name="Eloe-Fadrosh E.A."/>
            <person name="Kyrpides N.C."/>
            <person name="Woyke T."/>
        </authorList>
    </citation>
    <scope>NUCLEOTIDE SEQUENCE</scope>
    <source>
        <strain evidence="2">GVMAG-M-3300027810-10</strain>
    </source>
</reference>
<proteinExistence type="predicted"/>
<feature type="compositionally biased region" description="Basic and acidic residues" evidence="1">
    <location>
        <begin position="185"/>
        <end position="194"/>
    </location>
</feature>
<dbReference type="EMBL" id="MN740498">
    <property type="protein sequence ID" value="QHU29913.1"/>
    <property type="molecule type" value="Genomic_DNA"/>
</dbReference>
<feature type="compositionally biased region" description="Basic and acidic residues" evidence="1">
    <location>
        <begin position="375"/>
        <end position="398"/>
    </location>
</feature>
<name>A0A6C0LH89_9ZZZZ</name>
<feature type="compositionally biased region" description="Basic and acidic residues" evidence="1">
    <location>
        <begin position="14"/>
        <end position="34"/>
    </location>
</feature>
<organism evidence="2">
    <name type="scientific">viral metagenome</name>
    <dbReference type="NCBI Taxonomy" id="1070528"/>
    <lineage>
        <taxon>unclassified sequences</taxon>
        <taxon>metagenomes</taxon>
        <taxon>organismal metagenomes</taxon>
    </lineage>
</organism>
<dbReference type="AlphaFoldDB" id="A0A6C0LH89"/>
<evidence type="ECO:0000313" key="2">
    <source>
        <dbReference type="EMBL" id="QHU29913.1"/>
    </source>
</evidence>
<sequence>MQKDTQGISEENTEEKTEETCSLKSEHPNESDAAKEEQLLKFGKIMNDFITDLKTTFPEFENKLTIHYDEDNNLKTEYLLEHCTRVYPERFFDFLYKNESIINDDNINTEFLPALDLNDIWSLEGITENTKDTIWKYLQLILFSIIGDMDDKKGFGNTSQLFEAINQDQLKEKMEETMKDLFELFNDKDTKPDGNTDVDDDNAVPDGETSSDTEGPEFLNPENMQEHISSLLGGKLGKLATEIAEETANDFDIDIENTTDSQDVMKQLFSNPKKLMDLVKNVGGKLDSKIKSGDIKESELMAEAGEIMKKMKDMPGMKNMGDLFKNMGVPGGDMSAILKTMGMPGMGKNTKLNMGAMNSRMKKEEAKDRIRKKAKESVQKRNEEKHAQEEFEKKKKEFMENDTFDVDQIMKDLELTNNVEVVQQKKKKKKKSKK</sequence>
<accession>A0A6C0LH89</accession>
<evidence type="ECO:0000256" key="1">
    <source>
        <dbReference type="SAM" id="MobiDB-lite"/>
    </source>
</evidence>
<feature type="region of interest" description="Disordered" evidence="1">
    <location>
        <begin position="185"/>
        <end position="220"/>
    </location>
</feature>
<feature type="region of interest" description="Disordered" evidence="1">
    <location>
        <begin position="359"/>
        <end position="398"/>
    </location>
</feature>